<dbReference type="AlphaFoldDB" id="A0A072NS48"/>
<reference evidence="1 2" key="1">
    <citation type="submission" date="2014-04" db="EMBL/GenBank/DDBJ databases">
        <title>Draft genome sequence of Bacillus azotoformans MEV2011, a (co-) denitrifying strain unable to grow in the presence of oxygen.</title>
        <authorList>
            <person name="Nielsen M."/>
            <person name="Schreiber L."/>
            <person name="Finster K."/>
            <person name="Schramm A."/>
        </authorList>
    </citation>
    <scope>NUCLEOTIDE SEQUENCE [LARGE SCALE GENOMIC DNA]</scope>
    <source>
        <strain evidence="1 2">MEV2011</strain>
    </source>
</reference>
<sequence>MKQLIGVQIEGAIYRHLFMKTHYKRAHHYLPLGVDKMCSFHTFVCMFIRFLRTFLSLDTLEINILPWVY</sequence>
<gene>
    <name evidence="1" type="ORF">M670_00322</name>
</gene>
<accession>A0A072NS48</accession>
<dbReference type="EMBL" id="JJRY01000001">
    <property type="protein sequence ID" value="KEF40296.1"/>
    <property type="molecule type" value="Genomic_DNA"/>
</dbReference>
<evidence type="ECO:0000313" key="1">
    <source>
        <dbReference type="EMBL" id="KEF40296.1"/>
    </source>
</evidence>
<dbReference type="Proteomes" id="UP000027936">
    <property type="component" value="Unassembled WGS sequence"/>
</dbReference>
<name>A0A072NS48_SCHAZ</name>
<comment type="caution">
    <text evidence="1">The sequence shown here is derived from an EMBL/GenBank/DDBJ whole genome shotgun (WGS) entry which is preliminary data.</text>
</comment>
<protein>
    <submittedName>
        <fullName evidence="1">Uncharacterized protein</fullName>
    </submittedName>
</protein>
<evidence type="ECO:0000313" key="2">
    <source>
        <dbReference type="Proteomes" id="UP000027936"/>
    </source>
</evidence>
<organism evidence="1 2">
    <name type="scientific">Schinkia azotoformans MEV2011</name>
    <dbReference type="NCBI Taxonomy" id="1348973"/>
    <lineage>
        <taxon>Bacteria</taxon>
        <taxon>Bacillati</taxon>
        <taxon>Bacillota</taxon>
        <taxon>Bacilli</taxon>
        <taxon>Bacillales</taxon>
        <taxon>Bacillaceae</taxon>
        <taxon>Calidifontibacillus/Schinkia group</taxon>
        <taxon>Schinkia</taxon>
    </lineage>
</organism>
<proteinExistence type="predicted"/>